<dbReference type="EMBL" id="VANU01000001">
    <property type="protein sequence ID" value="TLP40470.1"/>
    <property type="molecule type" value="Genomic_DNA"/>
</dbReference>
<reference evidence="1 2" key="1">
    <citation type="submission" date="2019-05" db="EMBL/GenBank/DDBJ databases">
        <title>Arcobacter sp. nov., isolated from sea sediment.</title>
        <authorList>
            <person name="Kim W."/>
        </authorList>
    </citation>
    <scope>NUCLEOTIDE SEQUENCE [LARGE SCALE GENOMIC DNA]</scope>
    <source>
        <strain evidence="1 2">CAU 1517</strain>
    </source>
</reference>
<gene>
    <name evidence="1" type="ORF">FDK22_00210</name>
</gene>
<evidence type="ECO:0000313" key="1">
    <source>
        <dbReference type="EMBL" id="TLP40470.1"/>
    </source>
</evidence>
<keyword evidence="2" id="KW-1185">Reference proteome</keyword>
<sequence length="156" mass="18322">MLKTSKKIKNIFFILTVPIFYTACSYTSPEALKIAKKDDFKLYTYNTSISDVEKKVEEYMQKCHHRNKETITTSVNGSVTEIDRLQPSDYVKKIEANSIQFYIHINKEFYTFGAEITTLDKNMTNLKVYANNFIWFANSYKIDEYIKTNKLECSKL</sequence>
<protein>
    <submittedName>
        <fullName evidence="1">Uncharacterized protein</fullName>
    </submittedName>
</protein>
<accession>A0A5R8Y3W1</accession>
<dbReference type="AlphaFoldDB" id="A0A5R8Y3W1"/>
<comment type="caution">
    <text evidence="1">The sequence shown here is derived from an EMBL/GenBank/DDBJ whole genome shotgun (WGS) entry which is preliminary data.</text>
</comment>
<evidence type="ECO:0000313" key="2">
    <source>
        <dbReference type="Proteomes" id="UP000308901"/>
    </source>
</evidence>
<organism evidence="1 2">
    <name type="scientific">Arcobacter arenosus</name>
    <dbReference type="NCBI Taxonomy" id="2576037"/>
    <lineage>
        <taxon>Bacteria</taxon>
        <taxon>Pseudomonadati</taxon>
        <taxon>Campylobacterota</taxon>
        <taxon>Epsilonproteobacteria</taxon>
        <taxon>Campylobacterales</taxon>
        <taxon>Arcobacteraceae</taxon>
        <taxon>Arcobacter</taxon>
    </lineage>
</organism>
<dbReference type="Proteomes" id="UP000308901">
    <property type="component" value="Unassembled WGS sequence"/>
</dbReference>
<name>A0A5R8Y3W1_9BACT</name>
<dbReference type="RefSeq" id="WP_138150761.1">
    <property type="nucleotide sequence ID" value="NZ_VANU01000001.1"/>
</dbReference>
<proteinExistence type="predicted"/>